<evidence type="ECO:0000313" key="3">
    <source>
        <dbReference type="Proteomes" id="UP000199681"/>
    </source>
</evidence>
<accession>A0ABY1E9J8</accession>
<gene>
    <name evidence="2" type="ORF">SAMN05216274_101289</name>
</gene>
<dbReference type="Proteomes" id="UP000199681">
    <property type="component" value="Unassembled WGS sequence"/>
</dbReference>
<protein>
    <submittedName>
        <fullName evidence="2">Uncharacterized protein</fullName>
    </submittedName>
</protein>
<proteinExistence type="predicted"/>
<sequence length="65" mass="7353">MFWTMTFEAEQFYLFGIIPWDGTFVAACIAGLASLRKLAKEDEAKEDDRDLAQLVVARLPATWKG</sequence>
<keyword evidence="1" id="KW-0812">Transmembrane</keyword>
<keyword evidence="1" id="KW-1133">Transmembrane helix</keyword>
<evidence type="ECO:0000313" key="2">
    <source>
        <dbReference type="EMBL" id="SFH19490.1"/>
    </source>
</evidence>
<organism evidence="2 3">
    <name type="scientific">Cryobacterium levicorallinum</name>
    <dbReference type="NCBI Taxonomy" id="995038"/>
    <lineage>
        <taxon>Bacteria</taxon>
        <taxon>Bacillati</taxon>
        <taxon>Actinomycetota</taxon>
        <taxon>Actinomycetes</taxon>
        <taxon>Micrococcales</taxon>
        <taxon>Microbacteriaceae</taxon>
        <taxon>Cryobacterium</taxon>
    </lineage>
</organism>
<dbReference type="EMBL" id="FOPW01000001">
    <property type="protein sequence ID" value="SFH19490.1"/>
    <property type="molecule type" value="Genomic_DNA"/>
</dbReference>
<name>A0ABY1E9J8_9MICO</name>
<keyword evidence="3" id="KW-1185">Reference proteome</keyword>
<keyword evidence="1" id="KW-0472">Membrane</keyword>
<feature type="transmembrane region" description="Helical" evidence="1">
    <location>
        <begin position="12"/>
        <end position="35"/>
    </location>
</feature>
<comment type="caution">
    <text evidence="2">The sequence shown here is derived from an EMBL/GenBank/DDBJ whole genome shotgun (WGS) entry which is preliminary data.</text>
</comment>
<evidence type="ECO:0000256" key="1">
    <source>
        <dbReference type="SAM" id="Phobius"/>
    </source>
</evidence>
<reference evidence="2 3" key="1">
    <citation type="submission" date="2016-10" db="EMBL/GenBank/DDBJ databases">
        <authorList>
            <person name="Varghese N."/>
            <person name="Submissions S."/>
        </authorList>
    </citation>
    <scope>NUCLEOTIDE SEQUENCE [LARGE SCALE GENOMIC DNA]</scope>
    <source>
        <strain evidence="2 3">GMCC 1.11211</strain>
    </source>
</reference>